<evidence type="ECO:0000259" key="8">
    <source>
        <dbReference type="PROSITE" id="PS50110"/>
    </source>
</evidence>
<dbReference type="RefSeq" id="WP_263541478.1">
    <property type="nucleotide sequence ID" value="NZ_JAOVZO020000018.1"/>
</dbReference>
<evidence type="ECO:0000256" key="3">
    <source>
        <dbReference type="ARBA" id="ARBA00023015"/>
    </source>
</evidence>
<dbReference type="FunFam" id="3.40.50.2300:FF:000002">
    <property type="entry name" value="DNA-binding response regulator PhoP"/>
    <property type="match status" value="1"/>
</dbReference>
<dbReference type="Pfam" id="PF00072">
    <property type="entry name" value="Response_reg"/>
    <property type="match status" value="1"/>
</dbReference>
<feature type="DNA-binding region" description="OmpR/PhoB-type" evidence="7">
    <location>
        <begin position="128"/>
        <end position="225"/>
    </location>
</feature>
<dbReference type="GO" id="GO:0006355">
    <property type="term" value="P:regulation of DNA-templated transcription"/>
    <property type="evidence" value="ECO:0007669"/>
    <property type="project" value="InterPro"/>
</dbReference>
<evidence type="ECO:0000313" key="11">
    <source>
        <dbReference type="Proteomes" id="UP001139971"/>
    </source>
</evidence>
<evidence type="ECO:0000313" key="10">
    <source>
        <dbReference type="EMBL" id="MDC8013833.1"/>
    </source>
</evidence>
<dbReference type="Pfam" id="PF00486">
    <property type="entry name" value="Trans_reg_C"/>
    <property type="match status" value="1"/>
</dbReference>
<evidence type="ECO:0000256" key="6">
    <source>
        <dbReference type="PROSITE-ProRule" id="PRU00169"/>
    </source>
</evidence>
<dbReference type="PROSITE" id="PS51755">
    <property type="entry name" value="OMPR_PHOB"/>
    <property type="match status" value="1"/>
</dbReference>
<keyword evidence="1 6" id="KW-0597">Phosphoprotein</keyword>
<proteinExistence type="predicted"/>
<dbReference type="InterPro" id="IPR036388">
    <property type="entry name" value="WH-like_DNA-bd_sf"/>
</dbReference>
<sequence length="226" mass="24784">MSQPQSILLIEDQHDIAANIWDFLERRGYRIDHAADGEAGLAAALAGGFDVIVLDLGLPRLDGLDLCRRLREAGRDTPILMLTARDTLDDKLRGFAEGADDYLVKPFAMKELEARIRVVHRRGQPLPGAALAVGDLTFDPSAMLAARGGRSMPLTRAQSALLERLMRRSPQIVGHRELIEAVWGDEGGDTAALHTHVYELRKLIDRPFAVALIQSVHGVGYRLAAP</sequence>
<protein>
    <submittedName>
        <fullName evidence="10">Response regulator transcription factor</fullName>
    </submittedName>
</protein>
<dbReference type="PANTHER" id="PTHR48111:SF22">
    <property type="entry name" value="REGULATOR OF RPOS"/>
    <property type="match status" value="1"/>
</dbReference>
<dbReference type="CDD" id="cd17624">
    <property type="entry name" value="REC_OmpR_PmrA-like"/>
    <property type="match status" value="1"/>
</dbReference>
<dbReference type="GO" id="GO:0032993">
    <property type="term" value="C:protein-DNA complex"/>
    <property type="evidence" value="ECO:0007669"/>
    <property type="project" value="TreeGrafter"/>
</dbReference>
<dbReference type="CDD" id="cd00383">
    <property type="entry name" value="trans_reg_C"/>
    <property type="match status" value="1"/>
</dbReference>
<evidence type="ECO:0000256" key="2">
    <source>
        <dbReference type="ARBA" id="ARBA00023012"/>
    </source>
</evidence>
<gene>
    <name evidence="10" type="ORF">OD750_014920</name>
</gene>
<dbReference type="GO" id="GO:0005829">
    <property type="term" value="C:cytosol"/>
    <property type="evidence" value="ECO:0007669"/>
    <property type="project" value="TreeGrafter"/>
</dbReference>
<reference evidence="10" key="1">
    <citation type="submission" date="2023-02" db="EMBL/GenBank/DDBJ databases">
        <title>Tahibacter soli sp. nov. isolated from soil.</title>
        <authorList>
            <person name="Baek J.H."/>
            <person name="Lee J.K."/>
            <person name="Choi D.G."/>
            <person name="Jeon C.O."/>
        </authorList>
    </citation>
    <scope>NUCLEOTIDE SEQUENCE</scope>
    <source>
        <strain evidence="10">BL</strain>
    </source>
</reference>
<evidence type="ECO:0000256" key="4">
    <source>
        <dbReference type="ARBA" id="ARBA00023125"/>
    </source>
</evidence>
<dbReference type="PANTHER" id="PTHR48111">
    <property type="entry name" value="REGULATOR OF RPOS"/>
    <property type="match status" value="1"/>
</dbReference>
<evidence type="ECO:0000256" key="1">
    <source>
        <dbReference type="ARBA" id="ARBA00022553"/>
    </source>
</evidence>
<dbReference type="PROSITE" id="PS50110">
    <property type="entry name" value="RESPONSE_REGULATORY"/>
    <property type="match status" value="1"/>
</dbReference>
<dbReference type="InterPro" id="IPR011006">
    <property type="entry name" value="CheY-like_superfamily"/>
</dbReference>
<name>A0A9X3YN55_9GAMM</name>
<evidence type="ECO:0000259" key="9">
    <source>
        <dbReference type="PROSITE" id="PS51755"/>
    </source>
</evidence>
<organism evidence="10 11">
    <name type="scientific">Tahibacter soli</name>
    <dbReference type="NCBI Taxonomy" id="2983605"/>
    <lineage>
        <taxon>Bacteria</taxon>
        <taxon>Pseudomonadati</taxon>
        <taxon>Pseudomonadota</taxon>
        <taxon>Gammaproteobacteria</taxon>
        <taxon>Lysobacterales</taxon>
        <taxon>Rhodanobacteraceae</taxon>
        <taxon>Tahibacter</taxon>
    </lineage>
</organism>
<dbReference type="SMART" id="SM00862">
    <property type="entry name" value="Trans_reg_C"/>
    <property type="match status" value="1"/>
</dbReference>
<keyword evidence="4 7" id="KW-0238">DNA-binding</keyword>
<dbReference type="Gene3D" id="1.10.10.10">
    <property type="entry name" value="Winged helix-like DNA-binding domain superfamily/Winged helix DNA-binding domain"/>
    <property type="match status" value="1"/>
</dbReference>
<evidence type="ECO:0000256" key="5">
    <source>
        <dbReference type="ARBA" id="ARBA00023163"/>
    </source>
</evidence>
<dbReference type="Proteomes" id="UP001139971">
    <property type="component" value="Unassembled WGS sequence"/>
</dbReference>
<keyword evidence="11" id="KW-1185">Reference proteome</keyword>
<dbReference type="GO" id="GO:0000156">
    <property type="term" value="F:phosphorelay response regulator activity"/>
    <property type="evidence" value="ECO:0007669"/>
    <property type="project" value="TreeGrafter"/>
</dbReference>
<keyword evidence="2" id="KW-0902">Two-component regulatory system</keyword>
<dbReference type="GO" id="GO:0000976">
    <property type="term" value="F:transcription cis-regulatory region binding"/>
    <property type="evidence" value="ECO:0007669"/>
    <property type="project" value="TreeGrafter"/>
</dbReference>
<dbReference type="EMBL" id="JAOVZO020000018">
    <property type="protein sequence ID" value="MDC8013833.1"/>
    <property type="molecule type" value="Genomic_DNA"/>
</dbReference>
<dbReference type="SUPFAM" id="SSF52172">
    <property type="entry name" value="CheY-like"/>
    <property type="match status" value="1"/>
</dbReference>
<keyword evidence="5" id="KW-0804">Transcription</keyword>
<keyword evidence="3" id="KW-0805">Transcription regulation</keyword>
<dbReference type="SMART" id="SM00448">
    <property type="entry name" value="REC"/>
    <property type="match status" value="1"/>
</dbReference>
<feature type="domain" description="Response regulatory" evidence="8">
    <location>
        <begin position="6"/>
        <end position="120"/>
    </location>
</feature>
<dbReference type="InterPro" id="IPR001789">
    <property type="entry name" value="Sig_transdc_resp-reg_receiver"/>
</dbReference>
<feature type="modified residue" description="4-aspartylphosphate" evidence="6">
    <location>
        <position position="55"/>
    </location>
</feature>
<dbReference type="InterPro" id="IPR001867">
    <property type="entry name" value="OmpR/PhoB-type_DNA-bd"/>
</dbReference>
<evidence type="ECO:0000256" key="7">
    <source>
        <dbReference type="PROSITE-ProRule" id="PRU01091"/>
    </source>
</evidence>
<comment type="caution">
    <text evidence="10">The sequence shown here is derived from an EMBL/GenBank/DDBJ whole genome shotgun (WGS) entry which is preliminary data.</text>
</comment>
<dbReference type="Gene3D" id="3.40.50.2300">
    <property type="match status" value="1"/>
</dbReference>
<dbReference type="AlphaFoldDB" id="A0A9X3YN55"/>
<dbReference type="InterPro" id="IPR039420">
    <property type="entry name" value="WalR-like"/>
</dbReference>
<dbReference type="Gene3D" id="6.10.250.690">
    <property type="match status" value="1"/>
</dbReference>
<feature type="domain" description="OmpR/PhoB-type" evidence="9">
    <location>
        <begin position="128"/>
        <end position="225"/>
    </location>
</feature>
<accession>A0A9X3YN55</accession>